<evidence type="ECO:0000256" key="3">
    <source>
        <dbReference type="ARBA" id="ARBA00023015"/>
    </source>
</evidence>
<dbReference type="InterPro" id="IPR004026">
    <property type="entry name" value="Ada_DNA_repair_Zn-bd"/>
</dbReference>
<dbReference type="Pfam" id="PF12833">
    <property type="entry name" value="HTH_18"/>
    <property type="match status" value="1"/>
</dbReference>
<name>A0ABS3WCG3_9BACL</name>
<dbReference type="PROSITE" id="PS01124">
    <property type="entry name" value="HTH_ARAC_FAMILY_2"/>
    <property type="match status" value="1"/>
</dbReference>
<reference evidence="8 9" key="1">
    <citation type="submission" date="2021-03" db="EMBL/GenBank/DDBJ databases">
        <title>Paenibacillus artemisicola MWE-103 whole genome sequence.</title>
        <authorList>
            <person name="Ham Y.J."/>
        </authorList>
    </citation>
    <scope>NUCLEOTIDE SEQUENCE [LARGE SCALE GENOMIC DNA]</scope>
    <source>
        <strain evidence="8 9">MWE-103</strain>
    </source>
</reference>
<dbReference type="PANTHER" id="PTHR43280:SF28">
    <property type="entry name" value="HTH-TYPE TRANSCRIPTIONAL ACTIVATOR RHAS"/>
    <property type="match status" value="1"/>
</dbReference>
<sequence>MAVQPNETPSDAQWTAIVDCDASHDGKYYYSVSTTRIFCRPSCKSRAPKREHVRVFKTAAEAAQAGFRPCKRCKPDGLRLPDEEWVDAIAESIRAHYPERITLDALAEQQHVSPYHLQRTFKRVRGQSPADYLLRVRIEAAKTLLRESAAAIAAVGGEVGMPNAAHFATAFQKAAGCTPTQYRLAHRAPNPSKDGDVHE</sequence>
<dbReference type="InterPro" id="IPR016220">
    <property type="entry name" value="Me-P-triester_DNA_alkyl-Trfase"/>
</dbReference>
<dbReference type="EMBL" id="JAGGDJ010000014">
    <property type="protein sequence ID" value="MBO7745963.1"/>
    <property type="molecule type" value="Genomic_DNA"/>
</dbReference>
<dbReference type="InterPro" id="IPR009057">
    <property type="entry name" value="Homeodomain-like_sf"/>
</dbReference>
<feature type="domain" description="HTH araC/xylS-type" evidence="7">
    <location>
        <begin position="87"/>
        <end position="185"/>
    </location>
</feature>
<evidence type="ECO:0000256" key="6">
    <source>
        <dbReference type="ARBA" id="ARBA00023163"/>
    </source>
</evidence>
<keyword evidence="3" id="KW-0805">Transcription regulation</keyword>
<dbReference type="Gene3D" id="1.10.10.60">
    <property type="entry name" value="Homeodomain-like"/>
    <property type="match status" value="2"/>
</dbReference>
<evidence type="ECO:0000256" key="2">
    <source>
        <dbReference type="ARBA" id="ARBA00022603"/>
    </source>
</evidence>
<dbReference type="InterPro" id="IPR035451">
    <property type="entry name" value="Ada-like_dom_sf"/>
</dbReference>
<organism evidence="8 9">
    <name type="scientific">Paenibacillus artemisiicola</name>
    <dbReference type="NCBI Taxonomy" id="1172618"/>
    <lineage>
        <taxon>Bacteria</taxon>
        <taxon>Bacillati</taxon>
        <taxon>Bacillota</taxon>
        <taxon>Bacilli</taxon>
        <taxon>Bacillales</taxon>
        <taxon>Paenibacillaceae</taxon>
        <taxon>Paenibacillus</taxon>
    </lineage>
</organism>
<dbReference type="SUPFAM" id="SSF57884">
    <property type="entry name" value="Ada DNA repair protein, N-terminal domain (N-Ada 10)"/>
    <property type="match status" value="1"/>
</dbReference>
<dbReference type="Proteomes" id="UP000670947">
    <property type="component" value="Unassembled WGS sequence"/>
</dbReference>
<evidence type="ECO:0000256" key="1">
    <source>
        <dbReference type="ARBA" id="ARBA00001947"/>
    </source>
</evidence>
<dbReference type="GO" id="GO:0032259">
    <property type="term" value="P:methylation"/>
    <property type="evidence" value="ECO:0007669"/>
    <property type="project" value="UniProtKB-KW"/>
</dbReference>
<accession>A0ABS3WCG3</accession>
<dbReference type="SUPFAM" id="SSF46689">
    <property type="entry name" value="Homeodomain-like"/>
    <property type="match status" value="2"/>
</dbReference>
<evidence type="ECO:0000313" key="9">
    <source>
        <dbReference type="Proteomes" id="UP000670947"/>
    </source>
</evidence>
<comment type="caution">
    <text evidence="8">The sequence shown here is derived from an EMBL/GenBank/DDBJ whole genome shotgun (WGS) entry which is preliminary data.</text>
</comment>
<evidence type="ECO:0000313" key="8">
    <source>
        <dbReference type="EMBL" id="MBO7745963.1"/>
    </source>
</evidence>
<dbReference type="GO" id="GO:0008168">
    <property type="term" value="F:methyltransferase activity"/>
    <property type="evidence" value="ECO:0007669"/>
    <property type="project" value="UniProtKB-KW"/>
</dbReference>
<dbReference type="PANTHER" id="PTHR43280">
    <property type="entry name" value="ARAC-FAMILY TRANSCRIPTIONAL REGULATOR"/>
    <property type="match status" value="1"/>
</dbReference>
<keyword evidence="4" id="KW-0238">DNA-binding</keyword>
<keyword evidence="6" id="KW-0804">Transcription</keyword>
<evidence type="ECO:0000259" key="7">
    <source>
        <dbReference type="PROSITE" id="PS01124"/>
    </source>
</evidence>
<keyword evidence="9" id="KW-1185">Reference proteome</keyword>
<dbReference type="PIRSF" id="PIRSF000408">
    <property type="entry name" value="Alkyltransferas_AdaA"/>
    <property type="match status" value="1"/>
</dbReference>
<proteinExistence type="predicted"/>
<protein>
    <submittedName>
        <fullName evidence="8">Methylphosphotriester-DNA--protein-cysteine methyltransferase family protein</fullName>
    </submittedName>
</protein>
<keyword evidence="2 8" id="KW-0489">Methyltransferase</keyword>
<gene>
    <name evidence="8" type="ORF">I8J29_17280</name>
</gene>
<dbReference type="InterPro" id="IPR018060">
    <property type="entry name" value="HTH_AraC"/>
</dbReference>
<dbReference type="Pfam" id="PF02805">
    <property type="entry name" value="Ada_Zn_binding"/>
    <property type="match status" value="1"/>
</dbReference>
<dbReference type="Gene3D" id="3.40.10.10">
    <property type="entry name" value="DNA Methylphosphotriester Repair Domain"/>
    <property type="match status" value="1"/>
</dbReference>
<comment type="cofactor">
    <cofactor evidence="1">
        <name>Zn(2+)</name>
        <dbReference type="ChEBI" id="CHEBI:29105"/>
    </cofactor>
</comment>
<keyword evidence="2 8" id="KW-0808">Transferase</keyword>
<evidence type="ECO:0000256" key="4">
    <source>
        <dbReference type="ARBA" id="ARBA00023125"/>
    </source>
</evidence>
<keyword evidence="5" id="KW-0010">Activator</keyword>
<dbReference type="SMART" id="SM00342">
    <property type="entry name" value="HTH_ARAC"/>
    <property type="match status" value="1"/>
</dbReference>
<dbReference type="RefSeq" id="WP_208848783.1">
    <property type="nucleotide sequence ID" value="NZ_JAGGDJ010000014.1"/>
</dbReference>
<evidence type="ECO:0000256" key="5">
    <source>
        <dbReference type="ARBA" id="ARBA00023159"/>
    </source>
</evidence>